<accession>A0AAF0E347</accession>
<evidence type="ECO:0000256" key="1">
    <source>
        <dbReference type="SAM" id="MobiDB-lite"/>
    </source>
</evidence>
<evidence type="ECO:0000313" key="3">
    <source>
        <dbReference type="EMBL" id="WFD04165.1"/>
    </source>
</evidence>
<keyword evidence="2" id="KW-1133">Transmembrane helix</keyword>
<reference evidence="3" key="1">
    <citation type="submission" date="2023-03" db="EMBL/GenBank/DDBJ databases">
        <title>Mating type loci evolution in Malassezia.</title>
        <authorList>
            <person name="Coelho M.A."/>
        </authorList>
    </citation>
    <scope>NUCLEOTIDE SEQUENCE</scope>
    <source>
        <strain evidence="3">CBS 7876</strain>
    </source>
</reference>
<evidence type="ECO:0000256" key="2">
    <source>
        <dbReference type="SAM" id="Phobius"/>
    </source>
</evidence>
<feature type="compositionally biased region" description="Pro residues" evidence="1">
    <location>
        <begin position="52"/>
        <end position="62"/>
    </location>
</feature>
<keyword evidence="2" id="KW-0812">Transmembrane</keyword>
<dbReference type="GO" id="GO:0016491">
    <property type="term" value="F:oxidoreductase activity"/>
    <property type="evidence" value="ECO:0007669"/>
    <property type="project" value="TreeGrafter"/>
</dbReference>
<feature type="region of interest" description="Disordered" evidence="1">
    <location>
        <begin position="445"/>
        <end position="468"/>
    </location>
</feature>
<proteinExistence type="predicted"/>
<protein>
    <submittedName>
        <fullName evidence="3">Uncharacterized protein</fullName>
    </submittedName>
</protein>
<dbReference type="Proteomes" id="UP001214603">
    <property type="component" value="Chromosome 7"/>
</dbReference>
<dbReference type="PANTHER" id="PTHR43313">
    <property type="entry name" value="SHORT-CHAIN DEHYDROGENASE/REDUCTASE FAMILY 9C"/>
    <property type="match status" value="1"/>
</dbReference>
<dbReference type="GO" id="GO:0008202">
    <property type="term" value="P:steroid metabolic process"/>
    <property type="evidence" value="ECO:0007669"/>
    <property type="project" value="TreeGrafter"/>
</dbReference>
<evidence type="ECO:0000313" key="4">
    <source>
        <dbReference type="Proteomes" id="UP001214603"/>
    </source>
</evidence>
<keyword evidence="2" id="KW-0472">Membrane</keyword>
<organism evidence="3 4">
    <name type="scientific">Malassezia obtusa</name>
    <dbReference type="NCBI Taxonomy" id="76774"/>
    <lineage>
        <taxon>Eukaryota</taxon>
        <taxon>Fungi</taxon>
        <taxon>Dikarya</taxon>
        <taxon>Basidiomycota</taxon>
        <taxon>Ustilaginomycotina</taxon>
        <taxon>Malasseziomycetes</taxon>
        <taxon>Malasseziales</taxon>
        <taxon>Malasseziaceae</taxon>
        <taxon>Malassezia</taxon>
    </lineage>
</organism>
<keyword evidence="4" id="KW-1185">Reference proteome</keyword>
<dbReference type="Gene3D" id="3.40.50.720">
    <property type="entry name" value="NAD(P)-binding Rossmann-like Domain"/>
    <property type="match status" value="1"/>
</dbReference>
<feature type="region of interest" description="Disordered" evidence="1">
    <location>
        <begin position="46"/>
        <end position="65"/>
    </location>
</feature>
<gene>
    <name evidence="3" type="ORF">MOBT1_002868</name>
</gene>
<dbReference type="PANTHER" id="PTHR43313:SF1">
    <property type="entry name" value="3BETA-HYDROXYSTEROID DEHYDROGENASE DHS-16"/>
    <property type="match status" value="1"/>
</dbReference>
<sequence length="468" mass="49379">MWGAFLDGVRGGVDRVSHSLNEYGPPIEWSPASWLSSFMQQSTAALGLQRAQPPPPPPPPPSAAERLGTWLLRHRAVAAYTLGGAIAVGLGIAYYRTRPPLPHQGATVDGRRTQAVVVLGGDTPLGRALALSLASRDLIVLASVQSESAKRALEFEVPPPSRGYVKALVLTPGAEDAFARAVHAALCMRFPLTTGGDPYARPGENVEVLGVVNALSFAPDAHSAALAQRSPSELERALTTHVVTPLTALERLVPLITAPPNRTRALDAAVVVSLVSLPATRAAQPGHGAASIVAQAVRAGLATLRREAELDHGPGSARSAEGRAPRTLRWTTVEVDAAHSAAFLPQPATQQLVRAGQRVSAHVPRDVLDRVASLLFAAARPLWPTYTVAGRTAAGRWLSALASALVQLVPSSVLDVVLVAHARFRAHTAPRRTLHEHLQRLVRDATAPPPALRPGSQAHTRGVPSRST</sequence>
<name>A0AAF0E347_9BASI</name>
<dbReference type="EMBL" id="CP119940">
    <property type="protein sequence ID" value="WFD04165.1"/>
    <property type="molecule type" value="Genomic_DNA"/>
</dbReference>
<dbReference type="AlphaFoldDB" id="A0AAF0E347"/>
<feature type="transmembrane region" description="Helical" evidence="2">
    <location>
        <begin position="76"/>
        <end position="95"/>
    </location>
</feature>